<accession>A0A151JAU9</accession>
<proteinExistence type="predicted"/>
<dbReference type="Proteomes" id="UP000078492">
    <property type="component" value="Unassembled WGS sequence"/>
</dbReference>
<evidence type="ECO:0000256" key="1">
    <source>
        <dbReference type="PROSITE-ProRule" id="PRU00047"/>
    </source>
</evidence>
<keyword evidence="5" id="KW-1185">Reference proteome</keyword>
<keyword evidence="1" id="KW-0863">Zinc-finger</keyword>
<sequence length="330" mass="36827">MKFRGQCLPRSVTYLHVSFPVLPYFPRVLMCFSCLRYGHVSSDCKSKPRCARCGSQKHPIAEDCRRLQLPPICCNCGGQHLPSSSGCPTYMRHKQIYAYATIENLSYSDARQKFGTSSPIVSLPPLNFFHHSDFPPLSNSTHSPHPSRVTPSYDDLLVSGTLDNSSAPLDSRYYSGRSYADMASTASPNKQKQMDPHRPRDTTLLRPPPGSFPRAHPRTNNSNDRTFVHRPPEYIAYSKLRESHNALLYSPNGRPPSYTNSPAPSSFLPLPPLPLLLPPLSPPPPPLPFPLPFPTHHPIISFSFLFFSSPSPLPPRPLSLLIHSNTVSHI</sequence>
<reference evidence="4 5" key="1">
    <citation type="submission" date="2015-09" db="EMBL/GenBank/DDBJ databases">
        <title>Trachymyrmex cornetzi WGS genome.</title>
        <authorList>
            <person name="Nygaard S."/>
            <person name="Hu H."/>
            <person name="Boomsma J."/>
            <person name="Zhang G."/>
        </authorList>
    </citation>
    <scope>NUCLEOTIDE SEQUENCE [LARGE SCALE GENOMIC DNA]</scope>
    <source>
        <strain evidence="4">Tcor2-1</strain>
        <tissue evidence="4">Whole body</tissue>
    </source>
</reference>
<dbReference type="InterPro" id="IPR036875">
    <property type="entry name" value="Znf_CCHC_sf"/>
</dbReference>
<organism evidence="4 5">
    <name type="scientific">Trachymyrmex cornetzi</name>
    <dbReference type="NCBI Taxonomy" id="471704"/>
    <lineage>
        <taxon>Eukaryota</taxon>
        <taxon>Metazoa</taxon>
        <taxon>Ecdysozoa</taxon>
        <taxon>Arthropoda</taxon>
        <taxon>Hexapoda</taxon>
        <taxon>Insecta</taxon>
        <taxon>Pterygota</taxon>
        <taxon>Neoptera</taxon>
        <taxon>Endopterygota</taxon>
        <taxon>Hymenoptera</taxon>
        <taxon>Apocrita</taxon>
        <taxon>Aculeata</taxon>
        <taxon>Formicoidea</taxon>
        <taxon>Formicidae</taxon>
        <taxon>Myrmicinae</taxon>
        <taxon>Trachymyrmex</taxon>
    </lineage>
</organism>
<gene>
    <name evidence="4" type="ORF">ALC57_05347</name>
</gene>
<evidence type="ECO:0000313" key="5">
    <source>
        <dbReference type="Proteomes" id="UP000078492"/>
    </source>
</evidence>
<evidence type="ECO:0000256" key="2">
    <source>
        <dbReference type="SAM" id="MobiDB-lite"/>
    </source>
</evidence>
<evidence type="ECO:0000313" key="4">
    <source>
        <dbReference type="EMBL" id="KYN22262.1"/>
    </source>
</evidence>
<dbReference type="Gene3D" id="4.10.60.10">
    <property type="entry name" value="Zinc finger, CCHC-type"/>
    <property type="match status" value="1"/>
</dbReference>
<dbReference type="SMART" id="SM00343">
    <property type="entry name" value="ZnF_C2HC"/>
    <property type="match status" value="2"/>
</dbReference>
<keyword evidence="1" id="KW-0479">Metal-binding</keyword>
<keyword evidence="1" id="KW-0862">Zinc</keyword>
<protein>
    <recommendedName>
        <fullName evidence="3">CCHC-type domain-containing protein</fullName>
    </recommendedName>
</protein>
<feature type="region of interest" description="Disordered" evidence="2">
    <location>
        <begin position="180"/>
        <end position="229"/>
    </location>
</feature>
<dbReference type="GO" id="GO:0003676">
    <property type="term" value="F:nucleic acid binding"/>
    <property type="evidence" value="ECO:0007669"/>
    <property type="project" value="InterPro"/>
</dbReference>
<dbReference type="PROSITE" id="PS50158">
    <property type="entry name" value="ZF_CCHC"/>
    <property type="match status" value="1"/>
</dbReference>
<dbReference type="AlphaFoldDB" id="A0A151JAU9"/>
<dbReference type="GO" id="GO:0008270">
    <property type="term" value="F:zinc ion binding"/>
    <property type="evidence" value="ECO:0007669"/>
    <property type="project" value="UniProtKB-KW"/>
</dbReference>
<name>A0A151JAU9_9HYME</name>
<feature type="domain" description="CCHC-type" evidence="3">
    <location>
        <begin position="31"/>
        <end position="46"/>
    </location>
</feature>
<feature type="compositionally biased region" description="Basic and acidic residues" evidence="2">
    <location>
        <begin position="192"/>
        <end position="203"/>
    </location>
</feature>
<dbReference type="EMBL" id="KQ979203">
    <property type="protein sequence ID" value="KYN22262.1"/>
    <property type="molecule type" value="Genomic_DNA"/>
</dbReference>
<dbReference type="InterPro" id="IPR001878">
    <property type="entry name" value="Znf_CCHC"/>
</dbReference>
<dbReference type="SUPFAM" id="SSF57756">
    <property type="entry name" value="Retrovirus zinc finger-like domains"/>
    <property type="match status" value="1"/>
</dbReference>
<dbReference type="STRING" id="471704.A0A151JAU9"/>
<evidence type="ECO:0000259" key="3">
    <source>
        <dbReference type="PROSITE" id="PS50158"/>
    </source>
</evidence>